<protein>
    <recommendedName>
        <fullName evidence="3">Transposase</fullName>
    </recommendedName>
</protein>
<evidence type="ECO:0000313" key="1">
    <source>
        <dbReference type="EMBL" id="MED6181652.1"/>
    </source>
</evidence>
<gene>
    <name evidence="1" type="ORF">PIB30_021245</name>
</gene>
<dbReference type="Proteomes" id="UP001341840">
    <property type="component" value="Unassembled WGS sequence"/>
</dbReference>
<keyword evidence="2" id="KW-1185">Reference proteome</keyword>
<evidence type="ECO:0000313" key="2">
    <source>
        <dbReference type="Proteomes" id="UP001341840"/>
    </source>
</evidence>
<reference evidence="1 2" key="1">
    <citation type="journal article" date="2023" name="Plants (Basel)">
        <title>Bridging the Gap: Combining Genomics and Transcriptomics Approaches to Understand Stylosanthes scabra, an Orphan Legume from the Brazilian Caatinga.</title>
        <authorList>
            <person name="Ferreira-Neto J.R.C."/>
            <person name="da Silva M.D."/>
            <person name="Binneck E."/>
            <person name="de Melo N.F."/>
            <person name="da Silva R.H."/>
            <person name="de Melo A.L.T.M."/>
            <person name="Pandolfi V."/>
            <person name="Bustamante F.O."/>
            <person name="Brasileiro-Vidal A.C."/>
            <person name="Benko-Iseppon A.M."/>
        </authorList>
    </citation>
    <scope>NUCLEOTIDE SEQUENCE [LARGE SCALE GENOMIC DNA]</scope>
    <source>
        <tissue evidence="1">Leaves</tissue>
    </source>
</reference>
<dbReference type="EMBL" id="JASCZI010181312">
    <property type="protein sequence ID" value="MED6181652.1"/>
    <property type="molecule type" value="Genomic_DNA"/>
</dbReference>
<name>A0ABU6W7D3_9FABA</name>
<evidence type="ECO:0008006" key="3">
    <source>
        <dbReference type="Google" id="ProtNLM"/>
    </source>
</evidence>
<accession>A0ABU6W7D3</accession>
<proteinExistence type="predicted"/>
<comment type="caution">
    <text evidence="1">The sequence shown here is derived from an EMBL/GenBank/DDBJ whole genome shotgun (WGS) entry which is preliminary data.</text>
</comment>
<organism evidence="1 2">
    <name type="scientific">Stylosanthes scabra</name>
    <dbReference type="NCBI Taxonomy" id="79078"/>
    <lineage>
        <taxon>Eukaryota</taxon>
        <taxon>Viridiplantae</taxon>
        <taxon>Streptophyta</taxon>
        <taxon>Embryophyta</taxon>
        <taxon>Tracheophyta</taxon>
        <taxon>Spermatophyta</taxon>
        <taxon>Magnoliopsida</taxon>
        <taxon>eudicotyledons</taxon>
        <taxon>Gunneridae</taxon>
        <taxon>Pentapetalae</taxon>
        <taxon>rosids</taxon>
        <taxon>fabids</taxon>
        <taxon>Fabales</taxon>
        <taxon>Fabaceae</taxon>
        <taxon>Papilionoideae</taxon>
        <taxon>50 kb inversion clade</taxon>
        <taxon>dalbergioids sensu lato</taxon>
        <taxon>Dalbergieae</taxon>
        <taxon>Pterocarpus clade</taxon>
        <taxon>Stylosanthes</taxon>
    </lineage>
</organism>
<sequence length="63" mass="7069">MVDDSRWRIGGWNRWASMITVIDCAWMLDGATKDRVYALSLASRSKRGQRTGARLTATADHGE</sequence>